<dbReference type="Pfam" id="PF14901">
    <property type="entry name" value="Jiv90"/>
    <property type="match status" value="1"/>
</dbReference>
<dbReference type="InterPro" id="IPR032843">
    <property type="entry name" value="Jiv"/>
</dbReference>
<dbReference type="SMART" id="SM00271">
    <property type="entry name" value="DnaJ"/>
    <property type="match status" value="1"/>
</dbReference>
<feature type="transmembrane region" description="Helical" evidence="2">
    <location>
        <begin position="202"/>
        <end position="224"/>
    </location>
</feature>
<evidence type="ECO:0000259" key="3">
    <source>
        <dbReference type="PROSITE" id="PS50076"/>
    </source>
</evidence>
<reference evidence="4" key="1">
    <citation type="submission" date="2022-08" db="EMBL/GenBank/DDBJ databases">
        <authorList>
            <person name="Gutierrez-Valencia J."/>
        </authorList>
    </citation>
    <scope>NUCLEOTIDE SEQUENCE</scope>
</reference>
<dbReference type="PANTHER" id="PTHR45270">
    <property type="entry name" value="OS03G0832900 PROTEIN"/>
    <property type="match status" value="1"/>
</dbReference>
<comment type="caution">
    <text evidence="4">The sequence shown here is derived from an EMBL/GenBank/DDBJ whole genome shotgun (WGS) entry which is preliminary data.</text>
</comment>
<gene>
    <name evidence="4" type="ORF">LITE_LOCUS50741</name>
</gene>
<dbReference type="SUPFAM" id="SSF46565">
    <property type="entry name" value="Chaperone J-domain"/>
    <property type="match status" value="1"/>
</dbReference>
<dbReference type="EMBL" id="CAMGYJ010000011">
    <property type="protein sequence ID" value="CAI0626163.1"/>
    <property type="molecule type" value="Genomic_DNA"/>
</dbReference>
<dbReference type="PANTHER" id="PTHR45270:SF4">
    <property type="entry name" value="CHAPERONE DNAJ-DOMAIN SUPERFAMILY PROTEIN"/>
    <property type="match status" value="1"/>
</dbReference>
<feature type="region of interest" description="Disordered" evidence="1">
    <location>
        <begin position="700"/>
        <end position="739"/>
    </location>
</feature>
<evidence type="ECO:0000256" key="1">
    <source>
        <dbReference type="SAM" id="MobiDB-lite"/>
    </source>
</evidence>
<protein>
    <recommendedName>
        <fullName evidence="3">J domain-containing protein</fullName>
    </recommendedName>
</protein>
<feature type="compositionally biased region" description="Polar residues" evidence="1">
    <location>
        <begin position="1"/>
        <end position="11"/>
    </location>
</feature>
<sequence>MARKGSQQKNGIPNHKKKISDSELKGQGKASQAKVLPGDDLITGVPPTIPVTDATRETVHVGDENRVKHQKYGKSQNKEKQGTDGIYNVEESVSCDSNLSDPINPSPESTGLREEHGQGTGSVSGPTNWTSNSGYLMDQFHVRNFMENVNVSGDVAFRNLRATSLSMLKAAGEWIEKQRPLLVILTSYLCNARDYAKQKFELAYPFVLKWLWHLGNIVLFLSMVWLDFTLRGVGSFLRMGTTSFFSLIWCSILSIAAMVGIFKFLIVLVIAAAVGVLIGFTLGILVVAISATIFLWCYGSFWTTACITAISGLAFISSHESLALLIATVYSVYCAWGYVGWLGLLLALNLAFISSDILVYFLKNNVNQHRSSDGSSENSAGPEGQPNFSTGESFPHGFPESMPGVSVDRSPGVASTSGADSDLSSEDEVIRLLNCADHYSVLGLGRYEPVDVTLLKREYRKKAMLVHPDKNMGNDKAAEAFKKLQNAYEVLLDSSKQKAYDDDLRREELLNYFRRFHSNSQKNGIHGPFPPGFTHPEADGDPFGDSRRIACKKCGNFHIWVHTGKQKSRARWCQECKDLHPAKDGDGWVEQSTQPFLFGLLQKVEPPCAYICADSKIYNATEWYNCQGMRCPVNTHKPSFHVNTSLTSKHPNPNKGPTTSAAKGPRVPPPPRPSPNLEETMTEEEFFEWFQNAVQSGMFENFGGTSAAETPSSSKAAGGSGSGGNSRKKKGGRSNGKRR</sequence>
<feature type="compositionally biased region" description="Polar residues" evidence="1">
    <location>
        <begin position="94"/>
        <end position="109"/>
    </location>
</feature>
<keyword evidence="2" id="KW-0472">Membrane</keyword>
<feature type="compositionally biased region" description="Polar residues" evidence="1">
    <location>
        <begin position="642"/>
        <end position="661"/>
    </location>
</feature>
<proteinExistence type="predicted"/>
<evidence type="ECO:0000313" key="4">
    <source>
        <dbReference type="EMBL" id="CAI0626163.1"/>
    </source>
</evidence>
<feature type="region of interest" description="Disordered" evidence="1">
    <location>
        <begin position="642"/>
        <end position="678"/>
    </location>
</feature>
<dbReference type="PRINTS" id="PR00625">
    <property type="entry name" value="JDOMAIN"/>
</dbReference>
<feature type="transmembrane region" description="Helical" evidence="2">
    <location>
        <begin position="236"/>
        <end position="257"/>
    </location>
</feature>
<feature type="compositionally biased region" description="Basic and acidic residues" evidence="1">
    <location>
        <begin position="54"/>
        <end position="67"/>
    </location>
</feature>
<feature type="region of interest" description="Disordered" evidence="1">
    <location>
        <begin position="1"/>
        <end position="128"/>
    </location>
</feature>
<dbReference type="PROSITE" id="PS50076">
    <property type="entry name" value="DNAJ_2"/>
    <property type="match status" value="1"/>
</dbReference>
<dbReference type="Gene3D" id="1.10.287.110">
    <property type="entry name" value="DnaJ domain"/>
    <property type="match status" value="1"/>
</dbReference>
<keyword evidence="2" id="KW-0812">Transmembrane</keyword>
<dbReference type="CDD" id="cd06257">
    <property type="entry name" value="DnaJ"/>
    <property type="match status" value="1"/>
</dbReference>
<feature type="transmembrane region" description="Helical" evidence="2">
    <location>
        <begin position="293"/>
        <end position="315"/>
    </location>
</feature>
<dbReference type="Proteomes" id="UP001154282">
    <property type="component" value="Unassembled WGS sequence"/>
</dbReference>
<feature type="compositionally biased region" description="Basic residues" evidence="1">
    <location>
        <begin position="726"/>
        <end position="739"/>
    </location>
</feature>
<name>A0AAV0RZ49_9ROSI</name>
<feature type="transmembrane region" description="Helical" evidence="2">
    <location>
        <begin position="322"/>
        <end position="339"/>
    </location>
</feature>
<dbReference type="InterPro" id="IPR036869">
    <property type="entry name" value="J_dom_sf"/>
</dbReference>
<feature type="domain" description="J" evidence="3">
    <location>
        <begin position="437"/>
        <end position="504"/>
    </location>
</feature>
<evidence type="ECO:0000256" key="2">
    <source>
        <dbReference type="SAM" id="Phobius"/>
    </source>
</evidence>
<dbReference type="InterPro" id="IPR001623">
    <property type="entry name" value="DnaJ_domain"/>
</dbReference>
<organism evidence="4 5">
    <name type="scientific">Linum tenue</name>
    <dbReference type="NCBI Taxonomy" id="586396"/>
    <lineage>
        <taxon>Eukaryota</taxon>
        <taxon>Viridiplantae</taxon>
        <taxon>Streptophyta</taxon>
        <taxon>Embryophyta</taxon>
        <taxon>Tracheophyta</taxon>
        <taxon>Spermatophyta</taxon>
        <taxon>Magnoliopsida</taxon>
        <taxon>eudicotyledons</taxon>
        <taxon>Gunneridae</taxon>
        <taxon>Pentapetalae</taxon>
        <taxon>rosids</taxon>
        <taxon>fabids</taxon>
        <taxon>Malpighiales</taxon>
        <taxon>Linaceae</taxon>
        <taxon>Linum</taxon>
    </lineage>
</organism>
<feature type="transmembrane region" description="Helical" evidence="2">
    <location>
        <begin position="264"/>
        <end position="287"/>
    </location>
</feature>
<accession>A0AAV0RZ49</accession>
<evidence type="ECO:0000313" key="5">
    <source>
        <dbReference type="Proteomes" id="UP001154282"/>
    </source>
</evidence>
<keyword evidence="5" id="KW-1185">Reference proteome</keyword>
<feature type="region of interest" description="Disordered" evidence="1">
    <location>
        <begin position="372"/>
        <end position="393"/>
    </location>
</feature>
<dbReference type="Pfam" id="PF00226">
    <property type="entry name" value="DnaJ"/>
    <property type="match status" value="1"/>
</dbReference>
<dbReference type="AlphaFoldDB" id="A0AAV0RZ49"/>
<keyword evidence="2" id="KW-1133">Transmembrane helix</keyword>